<reference evidence="4 5" key="2">
    <citation type="submission" date="2018-11" db="EMBL/GenBank/DDBJ databases">
        <authorList>
            <consortium name="Pathogen Informatics"/>
        </authorList>
    </citation>
    <scope>NUCLEOTIDE SEQUENCE [LARGE SCALE GENOMIC DNA]</scope>
</reference>
<dbReference type="InterPro" id="IPR011992">
    <property type="entry name" value="EF-hand-dom_pair"/>
</dbReference>
<proteinExistence type="predicted"/>
<organism evidence="6">
    <name type="scientific">Onchocerca flexuosa</name>
    <dbReference type="NCBI Taxonomy" id="387005"/>
    <lineage>
        <taxon>Eukaryota</taxon>
        <taxon>Metazoa</taxon>
        <taxon>Ecdysozoa</taxon>
        <taxon>Nematoda</taxon>
        <taxon>Chromadorea</taxon>
        <taxon>Rhabditida</taxon>
        <taxon>Spirurina</taxon>
        <taxon>Spiruromorpha</taxon>
        <taxon>Filarioidea</taxon>
        <taxon>Onchocercidae</taxon>
        <taxon>Onchocerca</taxon>
    </lineage>
</organism>
<keyword evidence="2" id="KW-0812">Transmembrane</keyword>
<evidence type="ECO:0000313" key="6">
    <source>
        <dbReference type="WBParaSite" id="OFLC_0000144801-mRNA-1"/>
    </source>
</evidence>
<dbReference type="InterPro" id="IPR018247">
    <property type="entry name" value="EF_Hand_1_Ca_BS"/>
</dbReference>
<dbReference type="AlphaFoldDB" id="A0A183H1T9"/>
<dbReference type="EMBL" id="UZAJ01000684">
    <property type="protein sequence ID" value="VDO29576.1"/>
    <property type="molecule type" value="Genomic_DNA"/>
</dbReference>
<dbReference type="Proteomes" id="UP000267606">
    <property type="component" value="Unassembled WGS sequence"/>
</dbReference>
<dbReference type="PROSITE" id="PS50222">
    <property type="entry name" value="EF_HAND_2"/>
    <property type="match status" value="1"/>
</dbReference>
<dbReference type="PROSITE" id="PS00018">
    <property type="entry name" value="EF_HAND_1"/>
    <property type="match status" value="1"/>
</dbReference>
<evidence type="ECO:0000313" key="4">
    <source>
        <dbReference type="EMBL" id="VDO29576.1"/>
    </source>
</evidence>
<evidence type="ECO:0000259" key="3">
    <source>
        <dbReference type="PROSITE" id="PS50222"/>
    </source>
</evidence>
<dbReference type="InterPro" id="IPR002048">
    <property type="entry name" value="EF_hand_dom"/>
</dbReference>
<feature type="domain" description="EF-hand" evidence="3">
    <location>
        <begin position="115"/>
        <end position="150"/>
    </location>
</feature>
<keyword evidence="1" id="KW-0106">Calcium</keyword>
<evidence type="ECO:0000313" key="5">
    <source>
        <dbReference type="Proteomes" id="UP000267606"/>
    </source>
</evidence>
<sequence>MEAYPYINATTVDLPKYKLFLANVVLTMKMFLKKLFVVLLIIVEIIIGETKPETVTSATVLSPTSILNAHAPLIPVEITPIPAEDFSPRFDEFRRIDANGDQQITFAEFILADRPYIEDKSRLYHKQDLNGDGIVSKNEFASYYRKREEERRLREQQAENFFKHLEIPFTQPFGFGFPQNPFFSPNSRILQDTMRNTSSLAVPSAKESNNGTLQFLL</sequence>
<dbReference type="GO" id="GO:0005509">
    <property type="term" value="F:calcium ion binding"/>
    <property type="evidence" value="ECO:0007669"/>
    <property type="project" value="InterPro"/>
</dbReference>
<keyword evidence="2" id="KW-0472">Membrane</keyword>
<dbReference type="WBParaSite" id="OFLC_0000144801-mRNA-1">
    <property type="protein sequence ID" value="OFLC_0000144801-mRNA-1"/>
    <property type="gene ID" value="OFLC_0000144801"/>
</dbReference>
<keyword evidence="5" id="KW-1185">Reference proteome</keyword>
<feature type="transmembrane region" description="Helical" evidence="2">
    <location>
        <begin position="20"/>
        <end position="43"/>
    </location>
</feature>
<protein>
    <submittedName>
        <fullName evidence="6">EF-hand domain-containing protein</fullName>
    </submittedName>
</protein>
<evidence type="ECO:0000256" key="2">
    <source>
        <dbReference type="SAM" id="Phobius"/>
    </source>
</evidence>
<evidence type="ECO:0000256" key="1">
    <source>
        <dbReference type="ARBA" id="ARBA00022837"/>
    </source>
</evidence>
<accession>A0A183H1T9</accession>
<gene>
    <name evidence="4" type="ORF">OFLC_LOCUS1449</name>
</gene>
<reference evidence="6" key="1">
    <citation type="submission" date="2016-06" db="UniProtKB">
        <authorList>
            <consortium name="WormBaseParasite"/>
        </authorList>
    </citation>
    <scope>IDENTIFICATION</scope>
</reference>
<name>A0A183H1T9_9BILA</name>
<dbReference type="SUPFAM" id="SSF47473">
    <property type="entry name" value="EF-hand"/>
    <property type="match status" value="1"/>
</dbReference>
<dbReference type="Gene3D" id="1.10.238.10">
    <property type="entry name" value="EF-hand"/>
    <property type="match status" value="1"/>
</dbReference>
<keyword evidence="2" id="KW-1133">Transmembrane helix</keyword>